<feature type="signal peptide" evidence="1">
    <location>
        <begin position="1"/>
        <end position="26"/>
    </location>
</feature>
<dbReference type="Gene3D" id="3.90.550.10">
    <property type="entry name" value="Spore Coat Polysaccharide Biosynthesis Protein SpsA, Chain A"/>
    <property type="match status" value="1"/>
</dbReference>
<keyword evidence="3" id="KW-1185">Reference proteome</keyword>
<evidence type="ECO:0000256" key="1">
    <source>
        <dbReference type="SAM" id="SignalP"/>
    </source>
</evidence>
<feature type="chain" id="PRO_5045669936" evidence="1">
    <location>
        <begin position="27"/>
        <end position="502"/>
    </location>
</feature>
<evidence type="ECO:0000259" key="2">
    <source>
        <dbReference type="Pfam" id="PF00535"/>
    </source>
</evidence>
<dbReference type="PANTHER" id="PTHR15046:SF3">
    <property type="entry name" value="BETA-1,4 N-ACETYLGALACTOSAMINYLTRANSFERASE 2-LIKE"/>
    <property type="match status" value="1"/>
</dbReference>
<proteinExistence type="predicted"/>
<dbReference type="RefSeq" id="XP_002741438.1">
    <property type="nucleotide sequence ID" value="XM_002741392.1"/>
</dbReference>
<dbReference type="GeneID" id="100367188"/>
<feature type="domain" description="Glycosyltransferase 2-like" evidence="2">
    <location>
        <begin position="254"/>
        <end position="376"/>
    </location>
</feature>
<dbReference type="PANTHER" id="PTHR15046">
    <property type="entry name" value="GLYCO_TRANS_2-LIKE DOMAIN-CONTAINING PROTEIN"/>
    <property type="match status" value="1"/>
</dbReference>
<dbReference type="InterPro" id="IPR001173">
    <property type="entry name" value="Glyco_trans_2-like"/>
</dbReference>
<name>A0ABM0H0F0_SACKO</name>
<accession>A0ABM0H0F0</accession>
<dbReference type="SUPFAM" id="SSF53448">
    <property type="entry name" value="Nucleotide-diphospho-sugar transferases"/>
    <property type="match status" value="1"/>
</dbReference>
<keyword evidence="1" id="KW-0732">Signal</keyword>
<dbReference type="CDD" id="cd00761">
    <property type="entry name" value="Glyco_tranf_GTA_type"/>
    <property type="match status" value="1"/>
</dbReference>
<protein>
    <submittedName>
        <fullName evidence="4">Beta-1,4 N-acetylgalactosaminyltransferase 1-like</fullName>
    </submittedName>
</protein>
<organism evidence="3 4">
    <name type="scientific">Saccoglossus kowalevskii</name>
    <name type="common">Acorn worm</name>
    <dbReference type="NCBI Taxonomy" id="10224"/>
    <lineage>
        <taxon>Eukaryota</taxon>
        <taxon>Metazoa</taxon>
        <taxon>Hemichordata</taxon>
        <taxon>Enteropneusta</taxon>
        <taxon>Harrimaniidae</taxon>
        <taxon>Saccoglossus</taxon>
    </lineage>
</organism>
<evidence type="ECO:0000313" key="4">
    <source>
        <dbReference type="RefSeq" id="XP_002741438.1"/>
    </source>
</evidence>
<dbReference type="Pfam" id="PF00535">
    <property type="entry name" value="Glycos_transf_2"/>
    <property type="match status" value="1"/>
</dbReference>
<evidence type="ECO:0000313" key="3">
    <source>
        <dbReference type="Proteomes" id="UP000694865"/>
    </source>
</evidence>
<gene>
    <name evidence="4" type="primary">LOC100367188</name>
</gene>
<reference evidence="4" key="1">
    <citation type="submission" date="2025-08" db="UniProtKB">
        <authorList>
            <consortium name="RefSeq"/>
        </authorList>
    </citation>
    <scope>IDENTIFICATION</scope>
    <source>
        <tissue evidence="4">Testes</tissue>
    </source>
</reference>
<dbReference type="InterPro" id="IPR029044">
    <property type="entry name" value="Nucleotide-diphossugar_trans"/>
</dbReference>
<sequence>MAEKHHLVSLICLCGLTVVAVISVHGESNEQPISNDDHAAFPWQLLPYNEELTEQVSRYRAKMSMQGDSCSCMTLNTHGVFFGPLDDHLLHRRTREMSKWKSEQLLTEEPLSLCRGMSPLSYVGGGITVEPLKTVRIVGLSLHDTVTGENNYEISLTSSNQLGVILVESPYNSASFSGNGTHNLVIQTISDTTTVNNLLQHLLYKSTIYDIHARDVLEVKFFNYNLNINVEVKRHLRPRIYNIKRNDDITKKVTIITKTFERYNCLETLIESLNVYYPGMTVLVADDSEHPRTIDAPNVKQYIMPFAEGWFAGRNLLLSQLTTKYFVWVDDDYIFTENTKLENFLEKLEDTNTKLDVVGAFFEDEAGNKFIRNRFYKTMELDPGDEDGDCMRRDGTYHRKLEGYPRCMVVDVVTNFFMAKTQSVRAVGFDPAYQRIGHTEFFLDGFGSLRVASCKDVFIIHKRDNAGNKKYVEFRNRQRGGDDKHENIQHTLFKNNLHCFRL</sequence>
<dbReference type="Proteomes" id="UP000694865">
    <property type="component" value="Unplaced"/>
</dbReference>